<dbReference type="HOGENOM" id="CLU_033058_3_0_11"/>
<evidence type="ECO:0000256" key="12">
    <source>
        <dbReference type="PROSITE-ProRule" id="PRU00277"/>
    </source>
</evidence>
<evidence type="ECO:0000256" key="2">
    <source>
        <dbReference type="ARBA" id="ARBA00005464"/>
    </source>
</evidence>
<keyword evidence="6 11" id="KW-0697">Rotamase</keyword>
<dbReference type="InterPro" id="IPR005215">
    <property type="entry name" value="Trig_fac"/>
</dbReference>
<keyword evidence="9 11" id="KW-0131">Cell cycle</keyword>
<dbReference type="Gene3D" id="3.30.70.1050">
    <property type="entry name" value="Trigger factor ribosome-binding domain"/>
    <property type="match status" value="1"/>
</dbReference>
<dbReference type="PIRSF" id="PIRSF003095">
    <property type="entry name" value="Trigger_factor"/>
    <property type="match status" value="1"/>
</dbReference>
<reference evidence="16 17" key="1">
    <citation type="submission" date="2012-01" db="EMBL/GenBank/DDBJ databases">
        <title>The Genome Sequence of Scardovia inopinata F0304.</title>
        <authorList>
            <consortium name="The Broad Institute Genome Sequencing Platform"/>
            <person name="Ward D."/>
            <person name="Earl A."/>
            <person name="Feldgarden M."/>
            <person name="Gevers D."/>
            <person name="Young S."/>
            <person name="Zeng Q."/>
            <person name="Koehrsen M."/>
            <person name="Alvarado L."/>
            <person name="Berlin A.M."/>
            <person name="Borenstein D."/>
            <person name="Chapman S.B."/>
            <person name="Chen Z."/>
            <person name="Engels R."/>
            <person name="Freedman E."/>
            <person name="Gellesch M."/>
            <person name="Goldberg J."/>
            <person name="Griggs A."/>
            <person name="Gujja S."/>
            <person name="Heilman E.R."/>
            <person name="Heiman D.I."/>
            <person name="Hepburn T.A."/>
            <person name="Howarth C."/>
            <person name="Jen D."/>
            <person name="Larson L."/>
            <person name="Mehta T."/>
            <person name="Park D."/>
            <person name="Pearson M."/>
            <person name="Richards J."/>
            <person name="Roberts A."/>
            <person name="Saif S."/>
            <person name="Shea T.D."/>
            <person name="Shenoy N."/>
            <person name="Sisk P."/>
            <person name="Stolte C."/>
            <person name="Sykes S.N."/>
            <person name="Walk T."/>
            <person name="White J."/>
            <person name="Yandava C."/>
            <person name="Izard J."/>
            <person name="Baranova O.V."/>
            <person name="Blanton J.M."/>
            <person name="Tanner A.C."/>
            <person name="Dewhirst F."/>
            <person name="Haas B."/>
            <person name="Nusbaum C."/>
            <person name="Birren B."/>
        </authorList>
    </citation>
    <scope>NUCLEOTIDE SEQUENCE [LARGE SCALE GENOMIC DNA]</scope>
    <source>
        <strain evidence="16 17">F0304</strain>
    </source>
</reference>
<evidence type="ECO:0000313" key="17">
    <source>
        <dbReference type="Proteomes" id="UP000005777"/>
    </source>
</evidence>
<proteinExistence type="inferred from homology"/>
<dbReference type="InterPro" id="IPR001179">
    <property type="entry name" value="PPIase_FKBP_dom"/>
</dbReference>
<evidence type="ECO:0000259" key="15">
    <source>
        <dbReference type="PROSITE" id="PS50059"/>
    </source>
</evidence>
<feature type="compositionally biased region" description="Low complexity" evidence="14">
    <location>
        <begin position="438"/>
        <end position="449"/>
    </location>
</feature>
<dbReference type="InterPro" id="IPR037041">
    <property type="entry name" value="Trigger_fac_C_sf"/>
</dbReference>
<dbReference type="InterPro" id="IPR008881">
    <property type="entry name" value="Trigger_fac_ribosome-bd_bac"/>
</dbReference>
<dbReference type="EC" id="5.2.1.8" evidence="3 11"/>
<dbReference type="SUPFAM" id="SSF54534">
    <property type="entry name" value="FKBP-like"/>
    <property type="match status" value="1"/>
</dbReference>
<dbReference type="RefSeq" id="WP_040590613.1">
    <property type="nucleotide sequence ID" value="NZ_GG770225.1"/>
</dbReference>
<dbReference type="PROSITE" id="PS50059">
    <property type="entry name" value="FKBP_PPIASE"/>
    <property type="match status" value="1"/>
</dbReference>
<dbReference type="GO" id="GO:0043022">
    <property type="term" value="F:ribosome binding"/>
    <property type="evidence" value="ECO:0007669"/>
    <property type="project" value="TreeGrafter"/>
</dbReference>
<gene>
    <name evidence="11" type="primary">tig</name>
    <name evidence="16" type="ORF">HMPREF9020_00824</name>
</gene>
<dbReference type="AlphaFoldDB" id="W5IJY0"/>
<feature type="region of interest" description="Disordered" evidence="14">
    <location>
        <begin position="316"/>
        <end position="335"/>
    </location>
</feature>
<dbReference type="InterPro" id="IPR036611">
    <property type="entry name" value="Trigger_fac_ribosome-bd_sf"/>
</dbReference>
<dbReference type="Proteomes" id="UP000005777">
    <property type="component" value="Unassembled WGS sequence"/>
</dbReference>
<dbReference type="InterPro" id="IPR046357">
    <property type="entry name" value="PPIase_dom_sf"/>
</dbReference>
<dbReference type="InterPro" id="IPR008880">
    <property type="entry name" value="Trigger_fac_C"/>
</dbReference>
<sequence>MKITVRNVEPTRKVLTITVDKNELEPHMEKARKNIANQVNIPGFRKGHVPGKLIEQRFGYGAVVGEAVNDAVPEFYNQAIEERKLRPMDQPKIDMKDVPESRDDGKKLKFTADVEVRPEVKLPDFASMTVDIPAPAVTEDDVNQRLDALRQRFGTLTSVDRPAKKGDFANVSLDAQIDGKSVDSQDGVSYEIGSGTMLAGMDEALDGLSAGEETTFESTLEGGEHEGQKAQIKVTLNSVKEEQLPDLDDDFAKDASEFDTLDELKEDIRKQSQVDAQARQATEARDAFMTQIEEAEEIPVPKGILENTTKEHLRSMGVEDPKKATKEQKKEAEDSAIKELRDQIVLDTLAEALNVQVTQTDVTNFLASIAQQYGMDPSNFITSIVKNGQLNSAVQEVARSKGMIEAMRQVTFTDPDGKTVDLGQFLGTGEEESEDDSVAAASDAAAVADEISKASEE</sequence>
<evidence type="ECO:0000256" key="7">
    <source>
        <dbReference type="ARBA" id="ARBA00023186"/>
    </source>
</evidence>
<dbReference type="GO" id="GO:0005737">
    <property type="term" value="C:cytoplasm"/>
    <property type="evidence" value="ECO:0007669"/>
    <property type="project" value="UniProtKB-SubCell"/>
</dbReference>
<evidence type="ECO:0000256" key="10">
    <source>
        <dbReference type="ARBA" id="ARBA00029986"/>
    </source>
</evidence>
<dbReference type="SUPFAM" id="SSF109998">
    <property type="entry name" value="Triger factor/SurA peptide-binding domain-like"/>
    <property type="match status" value="1"/>
</dbReference>
<comment type="function">
    <text evidence="11">Involved in protein export. Acts as a chaperone by maintaining the newly synthesized protein in an open conformation. Functions as a peptidyl-prolyl cis-trans isomerase.</text>
</comment>
<keyword evidence="5 11" id="KW-0132">Cell division</keyword>
<comment type="caution">
    <text evidence="16">The sequence shown here is derived from an EMBL/GenBank/DDBJ whole genome shotgun (WGS) entry which is preliminary data.</text>
</comment>
<dbReference type="eggNOG" id="COG0544">
    <property type="taxonomic scope" value="Bacteria"/>
</dbReference>
<evidence type="ECO:0000256" key="11">
    <source>
        <dbReference type="HAMAP-Rule" id="MF_00303"/>
    </source>
</evidence>
<dbReference type="Pfam" id="PF00254">
    <property type="entry name" value="FKBP_C"/>
    <property type="match status" value="1"/>
</dbReference>
<dbReference type="EMBL" id="ADCX01000004">
    <property type="protein sequence ID" value="EFG27185.2"/>
    <property type="molecule type" value="Genomic_DNA"/>
</dbReference>
<evidence type="ECO:0000256" key="8">
    <source>
        <dbReference type="ARBA" id="ARBA00023235"/>
    </source>
</evidence>
<dbReference type="NCBIfam" id="TIGR00115">
    <property type="entry name" value="tig"/>
    <property type="match status" value="1"/>
</dbReference>
<evidence type="ECO:0000256" key="5">
    <source>
        <dbReference type="ARBA" id="ARBA00022618"/>
    </source>
</evidence>
<protein>
    <recommendedName>
        <fullName evidence="4 11">Trigger factor</fullName>
        <shortName evidence="11">TF</shortName>
        <ecNumber evidence="3 11">5.2.1.8</ecNumber>
    </recommendedName>
    <alternativeName>
        <fullName evidence="10 11">PPIase</fullName>
    </alternativeName>
</protein>
<keyword evidence="11" id="KW-0963">Cytoplasm</keyword>
<comment type="subcellular location">
    <subcellularLocation>
        <location evidence="11">Cytoplasm</location>
    </subcellularLocation>
    <text evidence="11">About half TF is bound to the ribosome near the polypeptide exit tunnel while the other half is free in the cytoplasm.</text>
</comment>
<comment type="similarity">
    <text evidence="2 11 13">Belongs to the FKBP-type PPIase family. Tig subfamily.</text>
</comment>
<dbReference type="Gene3D" id="1.10.3120.10">
    <property type="entry name" value="Trigger factor, C-terminal domain"/>
    <property type="match status" value="1"/>
</dbReference>
<dbReference type="Pfam" id="PF05698">
    <property type="entry name" value="Trigger_C"/>
    <property type="match status" value="1"/>
</dbReference>
<dbReference type="GO" id="GO:0003755">
    <property type="term" value="F:peptidyl-prolyl cis-trans isomerase activity"/>
    <property type="evidence" value="ECO:0007669"/>
    <property type="project" value="UniProtKB-UniRule"/>
</dbReference>
<dbReference type="GO" id="GO:0044183">
    <property type="term" value="F:protein folding chaperone"/>
    <property type="evidence" value="ECO:0007669"/>
    <property type="project" value="TreeGrafter"/>
</dbReference>
<feature type="domain" description="PPIase FKBP-type" evidence="15">
    <location>
        <begin position="166"/>
        <end position="213"/>
    </location>
</feature>
<dbReference type="PANTHER" id="PTHR30560:SF3">
    <property type="entry name" value="TRIGGER FACTOR-LIKE PROTEIN TIG, CHLOROPLASTIC"/>
    <property type="match status" value="1"/>
</dbReference>
<dbReference type="PANTHER" id="PTHR30560">
    <property type="entry name" value="TRIGGER FACTOR CHAPERONE AND PEPTIDYL-PROLYL CIS/TRANS ISOMERASE"/>
    <property type="match status" value="1"/>
</dbReference>
<dbReference type="GO" id="GO:0043335">
    <property type="term" value="P:protein unfolding"/>
    <property type="evidence" value="ECO:0007669"/>
    <property type="project" value="TreeGrafter"/>
</dbReference>
<comment type="domain">
    <text evidence="11">Consists of 3 domains; the N-terminus binds the ribosome, the middle domain has PPIase activity, while the C-terminus has intrinsic chaperone activity on its own.</text>
</comment>
<dbReference type="SUPFAM" id="SSF102735">
    <property type="entry name" value="Trigger factor ribosome-binding domain"/>
    <property type="match status" value="1"/>
</dbReference>
<keyword evidence="7 11" id="KW-0143">Chaperone</keyword>
<evidence type="ECO:0000256" key="3">
    <source>
        <dbReference type="ARBA" id="ARBA00013194"/>
    </source>
</evidence>
<dbReference type="GO" id="GO:0051301">
    <property type="term" value="P:cell division"/>
    <property type="evidence" value="ECO:0007669"/>
    <property type="project" value="UniProtKB-KW"/>
</dbReference>
<feature type="region of interest" description="Disordered" evidence="14">
    <location>
        <begin position="429"/>
        <end position="457"/>
    </location>
</feature>
<keyword evidence="8 11" id="KW-0413">Isomerase</keyword>
<dbReference type="Gene3D" id="3.10.50.40">
    <property type="match status" value="1"/>
</dbReference>
<evidence type="ECO:0000256" key="4">
    <source>
        <dbReference type="ARBA" id="ARBA00016902"/>
    </source>
</evidence>
<evidence type="ECO:0000256" key="13">
    <source>
        <dbReference type="RuleBase" id="RU003914"/>
    </source>
</evidence>
<dbReference type="Pfam" id="PF05697">
    <property type="entry name" value="Trigger_N"/>
    <property type="match status" value="1"/>
</dbReference>
<organism evidence="16 17">
    <name type="scientific">Scardovia inopinata F0304</name>
    <dbReference type="NCBI Taxonomy" id="641146"/>
    <lineage>
        <taxon>Bacteria</taxon>
        <taxon>Bacillati</taxon>
        <taxon>Actinomycetota</taxon>
        <taxon>Actinomycetes</taxon>
        <taxon>Bifidobacteriales</taxon>
        <taxon>Bifidobacteriaceae</taxon>
        <taxon>Scardovia</taxon>
    </lineage>
</organism>
<accession>W5IJY0</accession>
<dbReference type="GO" id="GO:0015031">
    <property type="term" value="P:protein transport"/>
    <property type="evidence" value="ECO:0007669"/>
    <property type="project" value="UniProtKB-UniRule"/>
</dbReference>
<comment type="catalytic activity">
    <reaction evidence="1 11 12">
        <text>[protein]-peptidylproline (omega=180) = [protein]-peptidylproline (omega=0)</text>
        <dbReference type="Rhea" id="RHEA:16237"/>
        <dbReference type="Rhea" id="RHEA-COMP:10747"/>
        <dbReference type="Rhea" id="RHEA-COMP:10748"/>
        <dbReference type="ChEBI" id="CHEBI:83833"/>
        <dbReference type="ChEBI" id="CHEBI:83834"/>
        <dbReference type="EC" id="5.2.1.8"/>
    </reaction>
</comment>
<evidence type="ECO:0000256" key="14">
    <source>
        <dbReference type="SAM" id="MobiDB-lite"/>
    </source>
</evidence>
<dbReference type="HAMAP" id="MF_00303">
    <property type="entry name" value="Trigger_factor_Tig"/>
    <property type="match status" value="1"/>
</dbReference>
<name>W5IJY0_SCAIO</name>
<dbReference type="GO" id="GO:0051083">
    <property type="term" value="P:'de novo' cotranslational protein folding"/>
    <property type="evidence" value="ECO:0007669"/>
    <property type="project" value="TreeGrafter"/>
</dbReference>
<keyword evidence="17" id="KW-1185">Reference proteome</keyword>
<dbReference type="InterPro" id="IPR027304">
    <property type="entry name" value="Trigger_fact/SurA_dom_sf"/>
</dbReference>
<evidence type="ECO:0000256" key="9">
    <source>
        <dbReference type="ARBA" id="ARBA00023306"/>
    </source>
</evidence>
<evidence type="ECO:0000256" key="6">
    <source>
        <dbReference type="ARBA" id="ARBA00023110"/>
    </source>
</evidence>
<evidence type="ECO:0000256" key="1">
    <source>
        <dbReference type="ARBA" id="ARBA00000971"/>
    </source>
</evidence>
<evidence type="ECO:0000313" key="16">
    <source>
        <dbReference type="EMBL" id="EFG27185.2"/>
    </source>
</evidence>